<evidence type="ECO:0000313" key="2">
    <source>
        <dbReference type="Proteomes" id="UP000596902"/>
    </source>
</evidence>
<proteinExistence type="predicted"/>
<evidence type="ECO:0000313" key="1">
    <source>
        <dbReference type="EMBL" id="KAF7679565.1"/>
    </source>
</evidence>
<dbReference type="AlphaFoldDB" id="A0A8H7BDZ6"/>
<name>A0A8H7BDZ6_9PLEO</name>
<sequence length="279" mass="31707">MVKTNRFIVICTNTALSLIKLIKASTITVVTTNAQHISQFDGYLLEVTLLESKFSPKSSDEPRMSIMILLRDLPSFYETLNRPIADAAVTIDVKVAPLLNKPIPIYKDTLHPFISQEIQRSLLAPFSAYIRVVPDVRVHGHVSHQLAITTVKDMRKDEWTYLRAVDDGEVTVMEESLRVMIEETVFTAEECRRTGYWHEGCRWTPSALLFATFLQWRTLLVMFIDGNIDATRALRLFDTAIVFSPDENDMEKGRAAIVKWRDSGKNYDANSAAPHAMEI</sequence>
<dbReference type="GeneID" id="62201538"/>
<dbReference type="Proteomes" id="UP000596902">
    <property type="component" value="Unassembled WGS sequence"/>
</dbReference>
<organism evidence="1 2">
    <name type="scientific">Alternaria burnsii</name>
    <dbReference type="NCBI Taxonomy" id="1187904"/>
    <lineage>
        <taxon>Eukaryota</taxon>
        <taxon>Fungi</taxon>
        <taxon>Dikarya</taxon>
        <taxon>Ascomycota</taxon>
        <taxon>Pezizomycotina</taxon>
        <taxon>Dothideomycetes</taxon>
        <taxon>Pleosporomycetidae</taxon>
        <taxon>Pleosporales</taxon>
        <taxon>Pleosporineae</taxon>
        <taxon>Pleosporaceae</taxon>
        <taxon>Alternaria</taxon>
        <taxon>Alternaria sect. Alternaria</taxon>
    </lineage>
</organism>
<keyword evidence="2" id="KW-1185">Reference proteome</keyword>
<reference evidence="1" key="1">
    <citation type="submission" date="2020-01" db="EMBL/GenBank/DDBJ databases">
        <authorList>
            <person name="Feng Z.H.Z."/>
        </authorList>
    </citation>
    <scope>NUCLEOTIDE SEQUENCE</scope>
    <source>
        <strain evidence="1">CBS107.38</strain>
    </source>
</reference>
<dbReference type="EMBL" id="JAAABM010000003">
    <property type="protein sequence ID" value="KAF7679565.1"/>
    <property type="molecule type" value="Genomic_DNA"/>
</dbReference>
<reference evidence="1" key="2">
    <citation type="submission" date="2020-08" db="EMBL/GenBank/DDBJ databases">
        <title>Draft Genome Sequence of Cumin Blight Pathogen Alternaria burnsii.</title>
        <authorList>
            <person name="Feng Z."/>
        </authorList>
    </citation>
    <scope>NUCLEOTIDE SEQUENCE</scope>
    <source>
        <strain evidence="1">CBS107.38</strain>
    </source>
</reference>
<accession>A0A8H7BDZ6</accession>
<protein>
    <submittedName>
        <fullName evidence="1">Uncharacterized protein</fullName>
    </submittedName>
</protein>
<comment type="caution">
    <text evidence="1">The sequence shown here is derived from an EMBL/GenBank/DDBJ whole genome shotgun (WGS) entry which is preliminary data.</text>
</comment>
<gene>
    <name evidence="1" type="ORF">GT037_003313</name>
</gene>
<dbReference type="RefSeq" id="XP_038789638.1">
    <property type="nucleotide sequence ID" value="XM_038928360.1"/>
</dbReference>